<dbReference type="InterPro" id="IPR037026">
    <property type="entry name" value="Vgr_OB-fold_dom_sf"/>
</dbReference>
<keyword evidence="3" id="KW-1185">Reference proteome</keyword>
<dbReference type="Proteomes" id="UP001597362">
    <property type="component" value="Unassembled WGS sequence"/>
</dbReference>
<sequence>MYESLNDRSSEVMGLVHGVYIGIVTDNKDEQNYGRVQVKVPIFDNNHILNWARVATLMAGSKQGTLFVPDVGDEVLIAFHMGDVRQPIVIGSLWSKTQVPPEGKDEKNNIRKITTRSGHQLIFDDSEGNEKITLQTKKGHVLELKDKQDELVLTDSSKVNVIQINGGSANEITVKSGKNTITVSNTGEVSIESLKSIRLKAAQIAVEATATLDLKASAALNLKSDGLITIKGSLVNIN</sequence>
<dbReference type="InterPro" id="IPR006531">
    <property type="entry name" value="Gp5/Vgr_OB"/>
</dbReference>
<name>A0ABW4YEP4_9BACL</name>
<dbReference type="RefSeq" id="WP_377769130.1">
    <property type="nucleotide sequence ID" value="NZ_JBHUHO010000001.1"/>
</dbReference>
<protein>
    <submittedName>
        <fullName evidence="2">Phage baseplate assembly protein V</fullName>
    </submittedName>
</protein>
<dbReference type="Gene3D" id="2.40.50.230">
    <property type="entry name" value="Gp5 N-terminal domain"/>
    <property type="match status" value="1"/>
</dbReference>
<organism evidence="2 3">
    <name type="scientific">Paenibacillus yanchengensis</name>
    <dbReference type="NCBI Taxonomy" id="2035833"/>
    <lineage>
        <taxon>Bacteria</taxon>
        <taxon>Bacillati</taxon>
        <taxon>Bacillota</taxon>
        <taxon>Bacilli</taxon>
        <taxon>Bacillales</taxon>
        <taxon>Paenibacillaceae</taxon>
        <taxon>Paenibacillus</taxon>
    </lineage>
</organism>
<evidence type="ECO:0000259" key="1">
    <source>
        <dbReference type="Pfam" id="PF04717"/>
    </source>
</evidence>
<dbReference type="SUPFAM" id="SSF69255">
    <property type="entry name" value="gp5 N-terminal domain-like"/>
    <property type="match status" value="1"/>
</dbReference>
<proteinExistence type="predicted"/>
<dbReference type="Pfam" id="PF04717">
    <property type="entry name" value="Phage_base_V"/>
    <property type="match status" value="1"/>
</dbReference>
<comment type="caution">
    <text evidence="2">The sequence shown here is derived from an EMBL/GenBank/DDBJ whole genome shotgun (WGS) entry which is preliminary data.</text>
</comment>
<evidence type="ECO:0000313" key="2">
    <source>
        <dbReference type="EMBL" id="MFD2114157.1"/>
    </source>
</evidence>
<gene>
    <name evidence="2" type="ORF">ACFSJH_00105</name>
</gene>
<reference evidence="3" key="1">
    <citation type="journal article" date="2019" name="Int. J. Syst. Evol. Microbiol.">
        <title>The Global Catalogue of Microorganisms (GCM) 10K type strain sequencing project: providing services to taxonomists for standard genome sequencing and annotation.</title>
        <authorList>
            <consortium name="The Broad Institute Genomics Platform"/>
            <consortium name="The Broad Institute Genome Sequencing Center for Infectious Disease"/>
            <person name="Wu L."/>
            <person name="Ma J."/>
        </authorList>
    </citation>
    <scope>NUCLEOTIDE SEQUENCE [LARGE SCALE GENOMIC DNA]</scope>
    <source>
        <strain evidence="3">GH52</strain>
    </source>
</reference>
<evidence type="ECO:0000313" key="3">
    <source>
        <dbReference type="Proteomes" id="UP001597362"/>
    </source>
</evidence>
<accession>A0ABW4YEP4</accession>
<dbReference type="SUPFAM" id="SSF69349">
    <property type="entry name" value="Phage fibre proteins"/>
    <property type="match status" value="1"/>
</dbReference>
<dbReference type="EMBL" id="JBHUHO010000001">
    <property type="protein sequence ID" value="MFD2114157.1"/>
    <property type="molecule type" value="Genomic_DNA"/>
</dbReference>
<feature type="domain" description="Gp5/Type VI secretion system Vgr protein OB-fold" evidence="1">
    <location>
        <begin position="20"/>
        <end position="94"/>
    </location>
</feature>